<evidence type="ECO:0000313" key="7">
    <source>
        <dbReference type="Proteomes" id="UP000535182"/>
    </source>
</evidence>
<dbReference type="GO" id="GO:0003700">
    <property type="term" value="F:DNA-binding transcription factor activity"/>
    <property type="evidence" value="ECO:0007669"/>
    <property type="project" value="TreeGrafter"/>
</dbReference>
<keyword evidence="7" id="KW-1185">Reference proteome</keyword>
<dbReference type="SUPFAM" id="SSF47413">
    <property type="entry name" value="lambda repressor-like DNA-binding domains"/>
    <property type="match status" value="1"/>
</dbReference>
<name>A0A9X0QIP3_9BACT</name>
<dbReference type="InterPro" id="IPR010982">
    <property type="entry name" value="Lambda_DNA-bd_dom_sf"/>
</dbReference>
<dbReference type="PANTHER" id="PTHR30146">
    <property type="entry name" value="LACI-RELATED TRANSCRIPTIONAL REPRESSOR"/>
    <property type="match status" value="1"/>
</dbReference>
<dbReference type="CDD" id="cd06267">
    <property type="entry name" value="PBP1_LacI_sugar_binding-like"/>
    <property type="match status" value="1"/>
</dbReference>
<dbReference type="Proteomes" id="UP000535182">
    <property type="component" value="Unassembled WGS sequence"/>
</dbReference>
<proteinExistence type="predicted"/>
<dbReference type="InterPro" id="IPR046335">
    <property type="entry name" value="LacI/GalR-like_sensor"/>
</dbReference>
<dbReference type="RefSeq" id="WP_183981029.1">
    <property type="nucleotide sequence ID" value="NZ_JACHEB010000013.1"/>
</dbReference>
<dbReference type="EMBL" id="JACHEB010000013">
    <property type="protein sequence ID" value="MBB5331158.1"/>
    <property type="molecule type" value="Genomic_DNA"/>
</dbReference>
<reference evidence="6 7" key="1">
    <citation type="submission" date="2020-08" db="EMBL/GenBank/DDBJ databases">
        <title>Genomic Encyclopedia of Type Strains, Phase IV (KMG-V): Genome sequencing to study the core and pangenomes of soil and plant-associated prokaryotes.</title>
        <authorList>
            <person name="Whitman W."/>
        </authorList>
    </citation>
    <scope>NUCLEOTIDE SEQUENCE [LARGE SCALE GENOMIC DNA]</scope>
    <source>
        <strain evidence="6 7">X5P2</strain>
    </source>
</reference>
<evidence type="ECO:0000256" key="2">
    <source>
        <dbReference type="ARBA" id="ARBA00023015"/>
    </source>
</evidence>
<dbReference type="PROSITE" id="PS00356">
    <property type="entry name" value="HTH_LACI_1"/>
    <property type="match status" value="1"/>
</dbReference>
<evidence type="ECO:0000313" key="6">
    <source>
        <dbReference type="EMBL" id="MBB5331158.1"/>
    </source>
</evidence>
<dbReference type="SMART" id="SM00354">
    <property type="entry name" value="HTH_LACI"/>
    <property type="match status" value="1"/>
</dbReference>
<dbReference type="Gene3D" id="3.40.50.2300">
    <property type="match status" value="2"/>
</dbReference>
<dbReference type="AlphaFoldDB" id="A0A9X0QIP3"/>
<dbReference type="CDD" id="cd01392">
    <property type="entry name" value="HTH_LacI"/>
    <property type="match status" value="1"/>
</dbReference>
<evidence type="ECO:0000256" key="4">
    <source>
        <dbReference type="ARBA" id="ARBA00023163"/>
    </source>
</evidence>
<comment type="caution">
    <text evidence="6">The sequence shown here is derived from an EMBL/GenBank/DDBJ whole genome shotgun (WGS) entry which is preliminary data.</text>
</comment>
<evidence type="ECO:0000259" key="5">
    <source>
        <dbReference type="PROSITE" id="PS50932"/>
    </source>
</evidence>
<dbReference type="PROSITE" id="PS50932">
    <property type="entry name" value="HTH_LACI_2"/>
    <property type="match status" value="1"/>
</dbReference>
<dbReference type="Gene3D" id="1.10.260.40">
    <property type="entry name" value="lambda repressor-like DNA-binding domains"/>
    <property type="match status" value="1"/>
</dbReference>
<dbReference type="SUPFAM" id="SSF53822">
    <property type="entry name" value="Periplasmic binding protein-like I"/>
    <property type="match status" value="1"/>
</dbReference>
<organism evidence="6 7">
    <name type="scientific">Tunturiibacter gelidiferens</name>
    <dbReference type="NCBI Taxonomy" id="3069689"/>
    <lineage>
        <taxon>Bacteria</taxon>
        <taxon>Pseudomonadati</taxon>
        <taxon>Acidobacteriota</taxon>
        <taxon>Terriglobia</taxon>
        <taxon>Terriglobales</taxon>
        <taxon>Acidobacteriaceae</taxon>
        <taxon>Tunturiibacter</taxon>
    </lineage>
</organism>
<dbReference type="Pfam" id="PF00356">
    <property type="entry name" value="LacI"/>
    <property type="match status" value="1"/>
</dbReference>
<dbReference type="PANTHER" id="PTHR30146:SF148">
    <property type="entry name" value="HTH-TYPE TRANSCRIPTIONAL REPRESSOR PURR-RELATED"/>
    <property type="match status" value="1"/>
</dbReference>
<evidence type="ECO:0000256" key="3">
    <source>
        <dbReference type="ARBA" id="ARBA00023125"/>
    </source>
</evidence>
<dbReference type="Pfam" id="PF13377">
    <property type="entry name" value="Peripla_BP_3"/>
    <property type="match status" value="1"/>
</dbReference>
<accession>A0A9X0QIP3</accession>
<dbReference type="InterPro" id="IPR000843">
    <property type="entry name" value="HTH_LacI"/>
</dbReference>
<dbReference type="GO" id="GO:0000976">
    <property type="term" value="F:transcription cis-regulatory region binding"/>
    <property type="evidence" value="ECO:0007669"/>
    <property type="project" value="TreeGrafter"/>
</dbReference>
<keyword evidence="4" id="KW-0804">Transcription</keyword>
<evidence type="ECO:0000256" key="1">
    <source>
        <dbReference type="ARBA" id="ARBA00022491"/>
    </source>
</evidence>
<keyword evidence="2" id="KW-0805">Transcription regulation</keyword>
<keyword evidence="1" id="KW-0678">Repressor</keyword>
<dbReference type="InterPro" id="IPR028082">
    <property type="entry name" value="Peripla_BP_I"/>
</dbReference>
<gene>
    <name evidence="6" type="ORF">HDF14_004796</name>
</gene>
<sequence>MKEVRLLAKKAKMSDVAKLAGVGTMTVSRVLNGSAPVNEATKTRVYQAIKKLNYQPNPIARSLRQAKSNSIGIIVPNFYDPFFSTCAHAISLVAKQHQYSVSVSTSDEDANIEFTEANLMVLNHVEGLAVIPAAIGKSCFDRPEFHSTHIVTLDRPIRGHRFNSVLVENQQGAIEAVKHLIDHGHKRICCLGLSDKLYTIRARHEGYKKAMLQFNLTPDQYFGAVTEEATRILIQKAMSGRKKPTAFFVSNNFVMRHALHAFSKLNIRIPDDVALIGFDDLEMADIFVPAITVVRQPSHELGRVAAELLFARLEHKEVSLSGQQIVMPVDLVIRQSCGCNRRDIAKPRAIHKNSASFS</sequence>
<feature type="domain" description="HTH lacI-type" evidence="5">
    <location>
        <begin position="11"/>
        <end position="65"/>
    </location>
</feature>
<protein>
    <submittedName>
        <fullName evidence="6">LacI family transcriptional regulator</fullName>
    </submittedName>
</protein>
<keyword evidence="3" id="KW-0238">DNA-binding</keyword>